<sequence>MGRHRESQAHVHTTGITLDRCIQKLFDLREGHDLIKFSIYLGTLHAQNGTVEVDVLPTGELGVKTGAHLQQ</sequence>
<dbReference type="EMBL" id="VSSQ01042413">
    <property type="protein sequence ID" value="MPM95990.1"/>
    <property type="molecule type" value="Genomic_DNA"/>
</dbReference>
<protein>
    <submittedName>
        <fullName evidence="1">Uncharacterized protein</fullName>
    </submittedName>
</protein>
<evidence type="ECO:0000313" key="1">
    <source>
        <dbReference type="EMBL" id="MPM95990.1"/>
    </source>
</evidence>
<reference evidence="1" key="1">
    <citation type="submission" date="2019-08" db="EMBL/GenBank/DDBJ databases">
        <authorList>
            <person name="Kucharzyk K."/>
            <person name="Murdoch R.W."/>
            <person name="Higgins S."/>
            <person name="Loffler F."/>
        </authorList>
    </citation>
    <scope>NUCLEOTIDE SEQUENCE</scope>
</reference>
<proteinExistence type="predicted"/>
<organism evidence="1">
    <name type="scientific">bioreactor metagenome</name>
    <dbReference type="NCBI Taxonomy" id="1076179"/>
    <lineage>
        <taxon>unclassified sequences</taxon>
        <taxon>metagenomes</taxon>
        <taxon>ecological metagenomes</taxon>
    </lineage>
</organism>
<accession>A0A645E2I7</accession>
<dbReference type="AlphaFoldDB" id="A0A645E2I7"/>
<name>A0A645E2I7_9ZZZZ</name>
<gene>
    <name evidence="1" type="ORF">SDC9_143146</name>
</gene>
<comment type="caution">
    <text evidence="1">The sequence shown here is derived from an EMBL/GenBank/DDBJ whole genome shotgun (WGS) entry which is preliminary data.</text>
</comment>